<keyword evidence="2" id="KW-1185">Reference proteome</keyword>
<dbReference type="KEGG" id="mff:MFFC18_47660"/>
<organism evidence="1 2">
    <name type="scientific">Mariniblastus fucicola</name>
    <dbReference type="NCBI Taxonomy" id="980251"/>
    <lineage>
        <taxon>Bacteria</taxon>
        <taxon>Pseudomonadati</taxon>
        <taxon>Planctomycetota</taxon>
        <taxon>Planctomycetia</taxon>
        <taxon>Pirellulales</taxon>
        <taxon>Pirellulaceae</taxon>
        <taxon>Mariniblastus</taxon>
    </lineage>
</organism>
<proteinExistence type="predicted"/>
<dbReference type="Proteomes" id="UP000322214">
    <property type="component" value="Chromosome"/>
</dbReference>
<accession>A0A5B9PR90</accession>
<dbReference type="EMBL" id="CP042912">
    <property type="protein sequence ID" value="QEG24843.1"/>
    <property type="molecule type" value="Genomic_DNA"/>
</dbReference>
<protein>
    <submittedName>
        <fullName evidence="1">Uncharacterized protein</fullName>
    </submittedName>
</protein>
<gene>
    <name evidence="1" type="ORF">MFFC18_47660</name>
</gene>
<name>A0A5B9PR90_9BACT</name>
<evidence type="ECO:0000313" key="2">
    <source>
        <dbReference type="Proteomes" id="UP000322214"/>
    </source>
</evidence>
<dbReference type="AlphaFoldDB" id="A0A5B9PR90"/>
<dbReference type="STRING" id="980251.GCA_001642875_00800"/>
<reference evidence="1 2" key="1">
    <citation type="submission" date="2019-08" db="EMBL/GenBank/DDBJ databases">
        <title>Deep-cultivation of Planctomycetes and their phenomic and genomic characterization uncovers novel biology.</title>
        <authorList>
            <person name="Wiegand S."/>
            <person name="Jogler M."/>
            <person name="Boedeker C."/>
            <person name="Pinto D."/>
            <person name="Vollmers J."/>
            <person name="Rivas-Marin E."/>
            <person name="Kohn T."/>
            <person name="Peeters S.H."/>
            <person name="Heuer A."/>
            <person name="Rast P."/>
            <person name="Oberbeckmann S."/>
            <person name="Bunk B."/>
            <person name="Jeske O."/>
            <person name="Meyerdierks A."/>
            <person name="Storesund J.E."/>
            <person name="Kallscheuer N."/>
            <person name="Luecker S."/>
            <person name="Lage O.M."/>
            <person name="Pohl T."/>
            <person name="Merkel B.J."/>
            <person name="Hornburger P."/>
            <person name="Mueller R.-W."/>
            <person name="Bruemmer F."/>
            <person name="Labrenz M."/>
            <person name="Spormann A.M."/>
            <person name="Op den Camp H."/>
            <person name="Overmann J."/>
            <person name="Amann R."/>
            <person name="Jetten M.S.M."/>
            <person name="Mascher T."/>
            <person name="Medema M.H."/>
            <person name="Devos D.P."/>
            <person name="Kaster A.-K."/>
            <person name="Ovreas L."/>
            <person name="Rohde M."/>
            <person name="Galperin M.Y."/>
            <person name="Jogler C."/>
        </authorList>
    </citation>
    <scope>NUCLEOTIDE SEQUENCE [LARGE SCALE GENOMIC DNA]</scope>
    <source>
        <strain evidence="1 2">FC18</strain>
    </source>
</reference>
<evidence type="ECO:0000313" key="1">
    <source>
        <dbReference type="EMBL" id="QEG24843.1"/>
    </source>
</evidence>
<sequence>MVFTLGLQHTFQLCQRGLALVQSFLIQASFALFRAVS</sequence>